<accession>A0A0M3KBD0</accession>
<dbReference type="OrthoDB" id="10006270at2759"/>
<evidence type="ECO:0000313" key="3">
    <source>
        <dbReference type="WBParaSite" id="ASIM_0001827701-mRNA-1"/>
    </source>
</evidence>
<reference evidence="3" key="1">
    <citation type="submission" date="2017-02" db="UniProtKB">
        <authorList>
            <consortium name="WormBaseParasite"/>
        </authorList>
    </citation>
    <scope>IDENTIFICATION</scope>
</reference>
<evidence type="ECO:0000313" key="2">
    <source>
        <dbReference type="Proteomes" id="UP000267096"/>
    </source>
</evidence>
<dbReference type="WBParaSite" id="ASIM_0001827701-mRNA-1">
    <property type="protein sequence ID" value="ASIM_0001827701-mRNA-1"/>
    <property type="gene ID" value="ASIM_0001827701"/>
</dbReference>
<dbReference type="EMBL" id="UYRR01034434">
    <property type="protein sequence ID" value="VDK61032.1"/>
    <property type="molecule type" value="Genomic_DNA"/>
</dbReference>
<dbReference type="AlphaFoldDB" id="A0A0M3KBD0"/>
<gene>
    <name evidence="1" type="ORF">ASIM_LOCUS17678</name>
</gene>
<proteinExistence type="predicted"/>
<evidence type="ECO:0000313" key="1">
    <source>
        <dbReference type="EMBL" id="VDK61032.1"/>
    </source>
</evidence>
<reference evidence="1 2" key="2">
    <citation type="submission" date="2018-11" db="EMBL/GenBank/DDBJ databases">
        <authorList>
            <consortium name="Pathogen Informatics"/>
        </authorList>
    </citation>
    <scope>NUCLEOTIDE SEQUENCE [LARGE SCALE GENOMIC DNA]</scope>
</reference>
<dbReference type="Gene3D" id="1.25.40.10">
    <property type="entry name" value="Tetratricopeptide repeat domain"/>
    <property type="match status" value="1"/>
</dbReference>
<name>A0A0M3KBD0_ANISI</name>
<dbReference type="Proteomes" id="UP000267096">
    <property type="component" value="Unassembled WGS sequence"/>
</dbReference>
<dbReference type="InterPro" id="IPR011990">
    <property type="entry name" value="TPR-like_helical_dom_sf"/>
</dbReference>
<protein>
    <submittedName>
        <fullName evidence="3">TPR_REGION domain-containing protein</fullName>
    </submittedName>
</protein>
<sequence>MVGRNTTNKNAPSYLFDASQEQYLTPPLQPLPNTSPTPTRVNVGEMSTPLGNLSERMTSALDQTQVDALIKRYLDNGQFKTAMFWADKRLVLSRKKDRPLSLVDVAEFIKKGFNFPTEPVVPFMAYLYKTKSFLPSEEESRILDKMSSDLKLEAALLILLGKTYLMTQNRQSARLCLQSALKKDCCAVEAMEIIHKYDLLPKRNFDEIIDRFPYGECGIPNALVHFPIMDGRKEIKN</sequence>
<keyword evidence="2" id="KW-1185">Reference proteome</keyword>
<organism evidence="3">
    <name type="scientific">Anisakis simplex</name>
    <name type="common">Herring worm</name>
    <dbReference type="NCBI Taxonomy" id="6269"/>
    <lineage>
        <taxon>Eukaryota</taxon>
        <taxon>Metazoa</taxon>
        <taxon>Ecdysozoa</taxon>
        <taxon>Nematoda</taxon>
        <taxon>Chromadorea</taxon>
        <taxon>Rhabditida</taxon>
        <taxon>Spirurina</taxon>
        <taxon>Ascaridomorpha</taxon>
        <taxon>Ascaridoidea</taxon>
        <taxon>Anisakidae</taxon>
        <taxon>Anisakis</taxon>
        <taxon>Anisakis simplex complex</taxon>
    </lineage>
</organism>